<dbReference type="PANTHER" id="PTHR31088:SF6">
    <property type="entry name" value="PHAGE SHOCK PROTEIN A"/>
    <property type="match status" value="1"/>
</dbReference>
<comment type="caution">
    <text evidence="4">The sequence shown here is derived from an EMBL/GenBank/DDBJ whole genome shotgun (WGS) entry which is preliminary data.</text>
</comment>
<name>A0ABW1IJ88_9BACL</name>
<protein>
    <submittedName>
        <fullName evidence="4">PspA/IM30 family protein</fullName>
    </submittedName>
</protein>
<feature type="compositionally biased region" description="Low complexity" evidence="3">
    <location>
        <begin position="223"/>
        <end position="237"/>
    </location>
</feature>
<accession>A0ABW1IJ88</accession>
<organism evidence="4 5">
    <name type="scientific">Marinicrinis lubricantis</name>
    <dbReference type="NCBI Taxonomy" id="2086470"/>
    <lineage>
        <taxon>Bacteria</taxon>
        <taxon>Bacillati</taxon>
        <taxon>Bacillota</taxon>
        <taxon>Bacilli</taxon>
        <taxon>Bacillales</taxon>
        <taxon>Paenibacillaceae</taxon>
    </lineage>
</organism>
<gene>
    <name evidence="4" type="ORF">ACFPXP_01320</name>
</gene>
<evidence type="ECO:0000256" key="3">
    <source>
        <dbReference type="SAM" id="MobiDB-lite"/>
    </source>
</evidence>
<dbReference type="Pfam" id="PF04012">
    <property type="entry name" value="PspA_IM30"/>
    <property type="match status" value="1"/>
</dbReference>
<keyword evidence="5" id="KW-1185">Reference proteome</keyword>
<feature type="coiled-coil region" evidence="2">
    <location>
        <begin position="26"/>
        <end position="107"/>
    </location>
</feature>
<keyword evidence="2" id="KW-0175">Coiled coil</keyword>
<evidence type="ECO:0000256" key="1">
    <source>
        <dbReference type="ARBA" id="ARBA00043985"/>
    </source>
</evidence>
<dbReference type="EMBL" id="JBHSQV010000007">
    <property type="protein sequence ID" value="MFC5985115.1"/>
    <property type="molecule type" value="Genomic_DNA"/>
</dbReference>
<dbReference type="InterPro" id="IPR007157">
    <property type="entry name" value="PspA_VIPP1"/>
</dbReference>
<proteinExistence type="inferred from homology"/>
<dbReference type="PANTHER" id="PTHR31088">
    <property type="entry name" value="MEMBRANE-ASSOCIATED PROTEIN VIPP1, CHLOROPLASTIC"/>
    <property type="match status" value="1"/>
</dbReference>
<evidence type="ECO:0000313" key="5">
    <source>
        <dbReference type="Proteomes" id="UP001596250"/>
    </source>
</evidence>
<sequence length="237" mass="27187">MGVFKRIGDMTKASIHEFLDKVEDPVMMLNQYIRDMEEEIAKAEVTVAKQMASERKWKHRLDETRRLAEDRLIRAEAAIQNNQEETARQLLAEKVQLDEKLNEYTQLYQQSSVQSEQLRSQLHSMKDEYYQMRNKRNELASRAQLAKAKKQMAQAVNIHSIESGSASRGFGRMEEKIMQLEAEAEVAGSPYSSLKGPGAVHISAVHQEQVERQLQMLKQKHTSSPSEEPAEQQSKAE</sequence>
<dbReference type="RefSeq" id="WP_379891641.1">
    <property type="nucleotide sequence ID" value="NZ_CBCSCT010000074.1"/>
</dbReference>
<feature type="region of interest" description="Disordered" evidence="3">
    <location>
        <begin position="207"/>
        <end position="237"/>
    </location>
</feature>
<comment type="similarity">
    <text evidence="1">Belongs to the PspA/Vipp/IM30 family.</text>
</comment>
<dbReference type="Proteomes" id="UP001596250">
    <property type="component" value="Unassembled WGS sequence"/>
</dbReference>
<evidence type="ECO:0000313" key="4">
    <source>
        <dbReference type="EMBL" id="MFC5985115.1"/>
    </source>
</evidence>
<reference evidence="5" key="1">
    <citation type="journal article" date="2019" name="Int. J. Syst. Evol. Microbiol.">
        <title>The Global Catalogue of Microorganisms (GCM) 10K type strain sequencing project: providing services to taxonomists for standard genome sequencing and annotation.</title>
        <authorList>
            <consortium name="The Broad Institute Genomics Platform"/>
            <consortium name="The Broad Institute Genome Sequencing Center for Infectious Disease"/>
            <person name="Wu L."/>
            <person name="Ma J."/>
        </authorList>
    </citation>
    <scope>NUCLEOTIDE SEQUENCE [LARGE SCALE GENOMIC DNA]</scope>
    <source>
        <strain evidence="5">CCM 8749</strain>
    </source>
</reference>
<evidence type="ECO:0000256" key="2">
    <source>
        <dbReference type="SAM" id="Coils"/>
    </source>
</evidence>